<sequence>MYWGDSAPSIDLCEMHDELSADRDYLVEGDQCVLNINFAEMEKRHRLRIAFEWDDAQDGISSNILPTCRLLSLLTTYVGDTLILEEETRADADIISMQDDNDIMIVENAEDDDVVLTEWKCAGGDDDDIIFLEYKPASKRADI</sequence>
<protein>
    <submittedName>
        <fullName evidence="1">Uncharacterized protein</fullName>
    </submittedName>
</protein>
<evidence type="ECO:0000313" key="3">
    <source>
        <dbReference type="Proteomes" id="UP000663829"/>
    </source>
</evidence>
<organism evidence="1 3">
    <name type="scientific">Didymodactylos carnosus</name>
    <dbReference type="NCBI Taxonomy" id="1234261"/>
    <lineage>
        <taxon>Eukaryota</taxon>
        <taxon>Metazoa</taxon>
        <taxon>Spiralia</taxon>
        <taxon>Gnathifera</taxon>
        <taxon>Rotifera</taxon>
        <taxon>Eurotatoria</taxon>
        <taxon>Bdelloidea</taxon>
        <taxon>Philodinida</taxon>
        <taxon>Philodinidae</taxon>
        <taxon>Didymodactylos</taxon>
    </lineage>
</organism>
<dbReference type="Proteomes" id="UP000663829">
    <property type="component" value="Unassembled WGS sequence"/>
</dbReference>
<dbReference type="EMBL" id="CAJOBC010007097">
    <property type="protein sequence ID" value="CAF3921165.1"/>
    <property type="molecule type" value="Genomic_DNA"/>
</dbReference>
<reference evidence="1" key="1">
    <citation type="submission" date="2021-02" db="EMBL/GenBank/DDBJ databases">
        <authorList>
            <person name="Nowell W R."/>
        </authorList>
    </citation>
    <scope>NUCLEOTIDE SEQUENCE</scope>
</reference>
<dbReference type="Proteomes" id="UP000681722">
    <property type="component" value="Unassembled WGS sequence"/>
</dbReference>
<accession>A0A814TG54</accession>
<dbReference type="EMBL" id="CAJNOQ010007098">
    <property type="protein sequence ID" value="CAF1157758.1"/>
    <property type="molecule type" value="Genomic_DNA"/>
</dbReference>
<proteinExistence type="predicted"/>
<keyword evidence="3" id="KW-1185">Reference proteome</keyword>
<evidence type="ECO:0000313" key="2">
    <source>
        <dbReference type="EMBL" id="CAF3921165.1"/>
    </source>
</evidence>
<comment type="caution">
    <text evidence="1">The sequence shown here is derived from an EMBL/GenBank/DDBJ whole genome shotgun (WGS) entry which is preliminary data.</text>
</comment>
<evidence type="ECO:0000313" key="1">
    <source>
        <dbReference type="EMBL" id="CAF1157758.1"/>
    </source>
</evidence>
<gene>
    <name evidence="1" type="ORF">GPM918_LOCUS21516</name>
    <name evidence="2" type="ORF">SRO942_LOCUS21513</name>
</gene>
<dbReference type="AlphaFoldDB" id="A0A814TG54"/>
<name>A0A814TG54_9BILA</name>